<dbReference type="Gene3D" id="3.30.70.100">
    <property type="match status" value="1"/>
</dbReference>
<evidence type="ECO:0000313" key="2">
    <source>
        <dbReference type="Proteomes" id="UP000516437"/>
    </source>
</evidence>
<dbReference type="PANTHER" id="PTHR46932">
    <property type="entry name" value="HEAVY METAL-ASSOCIATED ISOPRENYLATED PLANT PROTEIN 47"/>
    <property type="match status" value="1"/>
</dbReference>
<gene>
    <name evidence="1" type="ORF">CJ030_MR7G013506</name>
</gene>
<sequence length="133" mass="15360">MQKRRRLFLLPRILLNMMKQKMVIKVQVNCEECRIKALRLAAKPGVTSLAIEGSDKDELVVIDEGIDSVNLTRSLRKKLRHAKILKVEEVKVEEVKEEDQGNQTDLLPQHPICLGPRFCEVFYDENPNYCSIL</sequence>
<evidence type="ECO:0008006" key="3">
    <source>
        <dbReference type="Google" id="ProtNLM"/>
    </source>
</evidence>
<reference evidence="1 2" key="1">
    <citation type="journal article" date="2019" name="Plant Biotechnol. J.">
        <title>The red bayberry genome and genetic basis of sex determination.</title>
        <authorList>
            <person name="Jia H.M."/>
            <person name="Jia H.J."/>
            <person name="Cai Q.L."/>
            <person name="Wang Y."/>
            <person name="Zhao H.B."/>
            <person name="Yang W.F."/>
            <person name="Wang G.Y."/>
            <person name="Li Y.H."/>
            <person name="Zhan D.L."/>
            <person name="Shen Y.T."/>
            <person name="Niu Q.F."/>
            <person name="Chang L."/>
            <person name="Qiu J."/>
            <person name="Zhao L."/>
            <person name="Xie H.B."/>
            <person name="Fu W.Y."/>
            <person name="Jin J."/>
            <person name="Li X.W."/>
            <person name="Jiao Y."/>
            <person name="Zhou C.C."/>
            <person name="Tu T."/>
            <person name="Chai C.Y."/>
            <person name="Gao J.L."/>
            <person name="Fan L.J."/>
            <person name="van de Weg E."/>
            <person name="Wang J.Y."/>
            <person name="Gao Z.S."/>
        </authorList>
    </citation>
    <scope>NUCLEOTIDE SEQUENCE [LARGE SCALE GENOMIC DNA]</scope>
    <source>
        <tissue evidence="1">Leaves</tissue>
    </source>
</reference>
<dbReference type="PANTHER" id="PTHR46932:SF12">
    <property type="entry name" value="HEAVY METAL-ASSOCIATED ISOPRENYLATED PLANT PROTEIN 47"/>
    <property type="match status" value="1"/>
</dbReference>
<accession>A0A6A1V4H5</accession>
<dbReference type="InterPro" id="IPR042885">
    <property type="entry name" value="HIPP47/16"/>
</dbReference>
<name>A0A6A1V4H5_9ROSI</name>
<keyword evidence="2" id="KW-1185">Reference proteome</keyword>
<protein>
    <recommendedName>
        <fullName evidence="3">HMA domain-containing protein</fullName>
    </recommendedName>
</protein>
<dbReference type="Proteomes" id="UP000516437">
    <property type="component" value="Chromosome 7"/>
</dbReference>
<dbReference type="EMBL" id="RXIC02000025">
    <property type="protein sequence ID" value="KAB1206747.1"/>
    <property type="molecule type" value="Genomic_DNA"/>
</dbReference>
<organism evidence="1 2">
    <name type="scientific">Morella rubra</name>
    <name type="common">Chinese bayberry</name>
    <dbReference type="NCBI Taxonomy" id="262757"/>
    <lineage>
        <taxon>Eukaryota</taxon>
        <taxon>Viridiplantae</taxon>
        <taxon>Streptophyta</taxon>
        <taxon>Embryophyta</taxon>
        <taxon>Tracheophyta</taxon>
        <taxon>Spermatophyta</taxon>
        <taxon>Magnoliopsida</taxon>
        <taxon>eudicotyledons</taxon>
        <taxon>Gunneridae</taxon>
        <taxon>Pentapetalae</taxon>
        <taxon>rosids</taxon>
        <taxon>fabids</taxon>
        <taxon>Fagales</taxon>
        <taxon>Myricaceae</taxon>
        <taxon>Morella</taxon>
    </lineage>
</organism>
<proteinExistence type="predicted"/>
<evidence type="ECO:0000313" key="1">
    <source>
        <dbReference type="EMBL" id="KAB1206747.1"/>
    </source>
</evidence>
<dbReference type="OrthoDB" id="692882at2759"/>
<dbReference type="AlphaFoldDB" id="A0A6A1V4H5"/>
<comment type="caution">
    <text evidence="1">The sequence shown here is derived from an EMBL/GenBank/DDBJ whole genome shotgun (WGS) entry which is preliminary data.</text>
</comment>